<reference evidence="4" key="3">
    <citation type="submission" date="2025-09" db="UniProtKB">
        <authorList>
            <consortium name="Ensembl"/>
        </authorList>
    </citation>
    <scope>IDENTIFICATION</scope>
</reference>
<reference evidence="4" key="1">
    <citation type="submission" date="2015-11" db="EMBL/GenBank/DDBJ databases">
        <authorList>
            <consortium name="International Coturnix japonica Genome Analysis Consortium"/>
            <person name="Warren W."/>
            <person name="Burt D.W."/>
            <person name="Antin P.B."/>
            <person name="Lanford R."/>
            <person name="Gros J."/>
            <person name="Wilson R.K."/>
        </authorList>
    </citation>
    <scope>NUCLEOTIDE SEQUENCE [LARGE SCALE GENOMIC DNA]</scope>
</reference>
<name>A0A8C2SV09_COTJA</name>
<evidence type="ECO:0000313" key="4">
    <source>
        <dbReference type="Ensembl" id="ENSCJPP00005004229.1"/>
    </source>
</evidence>
<organism evidence="4 5">
    <name type="scientific">Coturnix japonica</name>
    <name type="common">Japanese quail</name>
    <name type="synonym">Coturnix coturnix japonica</name>
    <dbReference type="NCBI Taxonomy" id="93934"/>
    <lineage>
        <taxon>Eukaryota</taxon>
        <taxon>Metazoa</taxon>
        <taxon>Chordata</taxon>
        <taxon>Craniata</taxon>
        <taxon>Vertebrata</taxon>
        <taxon>Euteleostomi</taxon>
        <taxon>Archelosauria</taxon>
        <taxon>Archosauria</taxon>
        <taxon>Dinosauria</taxon>
        <taxon>Saurischia</taxon>
        <taxon>Theropoda</taxon>
        <taxon>Coelurosauria</taxon>
        <taxon>Aves</taxon>
        <taxon>Neognathae</taxon>
        <taxon>Galloanserae</taxon>
        <taxon>Galliformes</taxon>
        <taxon>Phasianidae</taxon>
        <taxon>Perdicinae</taxon>
        <taxon>Coturnix</taxon>
    </lineage>
</organism>
<evidence type="ECO:0000313" key="5">
    <source>
        <dbReference type="Proteomes" id="UP000694412"/>
    </source>
</evidence>
<dbReference type="Pfam" id="PF07773">
    <property type="entry name" value="TCTN_DUF1619"/>
    <property type="match status" value="2"/>
</dbReference>
<evidence type="ECO:0000256" key="2">
    <source>
        <dbReference type="SAM" id="MobiDB-lite"/>
    </source>
</evidence>
<feature type="domain" description="Tectonic-1-3" evidence="3">
    <location>
        <begin position="314"/>
        <end position="466"/>
    </location>
</feature>
<dbReference type="GeneTree" id="ENSGT00570000079101"/>
<dbReference type="Proteomes" id="UP000694412">
    <property type="component" value="Chromosome 6"/>
</dbReference>
<reference evidence="4" key="2">
    <citation type="submission" date="2025-08" db="UniProtKB">
        <authorList>
            <consortium name="Ensembl"/>
        </authorList>
    </citation>
    <scope>IDENTIFICATION</scope>
</reference>
<dbReference type="Ensembl" id="ENSCJPT00005007155.1">
    <property type="protein sequence ID" value="ENSCJPP00005004229.1"/>
    <property type="gene ID" value="ENSCJPG00005004209.1"/>
</dbReference>
<evidence type="ECO:0000259" key="3">
    <source>
        <dbReference type="Pfam" id="PF07773"/>
    </source>
</evidence>
<proteinExistence type="predicted"/>
<dbReference type="InterPro" id="IPR011677">
    <property type="entry name" value="TCTN1-3_dom"/>
</dbReference>
<sequence>RTTRRRFRAQPPSPPTMCPPVSARPAPAPRVLHPVTPLVFNKGKCNSARKYYSTDFCLGGSVCRSVNQVCVQKSLIFRANVPYRTATIAVSDGPDVFCVQLDNRKLTYFQQPKRLRGSDIQKLLQKFGRRSFSFSAQPHIFQLSFQAGDPILTYIDSLSVLSVLKQPVQLGVSGLCVDGNPAGFLESKSTSCARVLTDVIRSCTTDPALNAASYYQDLAVLKVPLGVVDIGNDTHGPIELPGTPYVTDNMCNNAVSEVMYEIEFNGTHGIQSVSVRFKVTSIAGSSVLSLQQRFTVRFWTRMLPHMLPRSGNPGYIAGAPLLIANSSAVQHVSFLLPCSVYKAVSFVLICRLTQMEASNCSYIQLKLYEAFQGMDPAEHLARIRSARSTQEEEWVTILIQNCSVQAKNFSCLIPVTLDIQILWSKMGFLSNPQAQILGVRYFYRCQPLKSLSTSSVPLTTVVTFTELTEWPEPPRGLPKVHSKLPTDLFFPFKMALNIERSYRDYLTASLVVILILSTILCF</sequence>
<dbReference type="AlphaFoldDB" id="A0A8C2SV09"/>
<protein>
    <submittedName>
        <fullName evidence="4">Tectonic family member 3</fullName>
    </submittedName>
</protein>
<dbReference type="PANTHER" id="PTHR14611:SF4">
    <property type="entry name" value="TECTONIC-3"/>
    <property type="match status" value="1"/>
</dbReference>
<comment type="subunit">
    <text evidence="1">Part of the tectonic-like complex (also named B9 complex).</text>
</comment>
<keyword evidence="5" id="KW-1185">Reference proteome</keyword>
<dbReference type="GO" id="GO:0007224">
    <property type="term" value="P:smoothened signaling pathway"/>
    <property type="evidence" value="ECO:0007669"/>
    <property type="project" value="TreeGrafter"/>
</dbReference>
<dbReference type="GO" id="GO:0060271">
    <property type="term" value="P:cilium assembly"/>
    <property type="evidence" value="ECO:0007669"/>
    <property type="project" value="TreeGrafter"/>
</dbReference>
<gene>
    <name evidence="4" type="primary">TCTN3</name>
</gene>
<feature type="region of interest" description="Disordered" evidence="2">
    <location>
        <begin position="1"/>
        <end position="23"/>
    </location>
</feature>
<evidence type="ECO:0000256" key="1">
    <source>
        <dbReference type="ARBA" id="ARBA00011495"/>
    </source>
</evidence>
<dbReference type="PANTHER" id="PTHR14611">
    <property type="entry name" value="TECTONIC FAMILY MEMBER"/>
    <property type="match status" value="1"/>
</dbReference>
<feature type="domain" description="Tectonic-1-3" evidence="3">
    <location>
        <begin position="144"/>
        <end position="299"/>
    </location>
</feature>
<accession>A0A8C2SV09</accession>
<dbReference type="InterPro" id="IPR040354">
    <property type="entry name" value="TCTN1-3"/>
</dbReference>